<dbReference type="PANTHER" id="PTHR37984">
    <property type="entry name" value="PROTEIN CBG26694"/>
    <property type="match status" value="1"/>
</dbReference>
<evidence type="ECO:0000256" key="3">
    <source>
        <dbReference type="ARBA" id="ARBA00022722"/>
    </source>
</evidence>
<dbReference type="InterPro" id="IPR036875">
    <property type="entry name" value="Znf_CCHC_sf"/>
</dbReference>
<dbReference type="GO" id="GO:0008270">
    <property type="term" value="F:zinc ion binding"/>
    <property type="evidence" value="ECO:0007669"/>
    <property type="project" value="InterPro"/>
</dbReference>
<dbReference type="GO" id="GO:0016779">
    <property type="term" value="F:nucleotidyltransferase activity"/>
    <property type="evidence" value="ECO:0007669"/>
    <property type="project" value="UniProtKB-KW"/>
</dbReference>
<feature type="region of interest" description="Disordered" evidence="5">
    <location>
        <begin position="482"/>
        <end position="510"/>
    </location>
</feature>
<evidence type="ECO:0000256" key="4">
    <source>
        <dbReference type="ARBA" id="ARBA00022759"/>
    </source>
</evidence>
<dbReference type="EMBL" id="VXIV02001811">
    <property type="protein sequence ID" value="KAF6029494.1"/>
    <property type="molecule type" value="Genomic_DNA"/>
</dbReference>
<dbReference type="GO" id="GO:0004519">
    <property type="term" value="F:endonuclease activity"/>
    <property type="evidence" value="ECO:0007669"/>
    <property type="project" value="UniProtKB-KW"/>
</dbReference>
<dbReference type="AlphaFoldDB" id="A0A7J7JUU6"/>
<keyword evidence="1" id="KW-0808">Transferase</keyword>
<evidence type="ECO:0000256" key="5">
    <source>
        <dbReference type="SAM" id="MobiDB-lite"/>
    </source>
</evidence>
<dbReference type="SUPFAM" id="SSF57756">
    <property type="entry name" value="Retrovirus zinc finger-like domains"/>
    <property type="match status" value="1"/>
</dbReference>
<protein>
    <recommendedName>
        <fullName evidence="8">CCHC-type domain-containing protein</fullName>
    </recommendedName>
</protein>
<dbReference type="InterPro" id="IPR021109">
    <property type="entry name" value="Peptidase_aspartic_dom_sf"/>
</dbReference>
<dbReference type="PANTHER" id="PTHR37984:SF5">
    <property type="entry name" value="PROTEIN NYNRIN-LIKE"/>
    <property type="match status" value="1"/>
</dbReference>
<evidence type="ECO:0000313" key="7">
    <source>
        <dbReference type="Proteomes" id="UP000593567"/>
    </source>
</evidence>
<evidence type="ECO:0000256" key="2">
    <source>
        <dbReference type="ARBA" id="ARBA00022695"/>
    </source>
</evidence>
<dbReference type="Proteomes" id="UP000593567">
    <property type="component" value="Unassembled WGS sequence"/>
</dbReference>
<keyword evidence="4" id="KW-0378">Hydrolase</keyword>
<dbReference type="Gene3D" id="4.10.60.10">
    <property type="entry name" value="Zinc finger, CCHC-type"/>
    <property type="match status" value="1"/>
</dbReference>
<comment type="caution">
    <text evidence="6">The sequence shown here is derived from an EMBL/GenBank/DDBJ whole genome shotgun (WGS) entry which is preliminary data.</text>
</comment>
<evidence type="ECO:0008006" key="8">
    <source>
        <dbReference type="Google" id="ProtNLM"/>
    </source>
</evidence>
<dbReference type="GO" id="GO:0003676">
    <property type="term" value="F:nucleic acid binding"/>
    <property type="evidence" value="ECO:0007669"/>
    <property type="project" value="InterPro"/>
</dbReference>
<dbReference type="Gene3D" id="2.40.70.10">
    <property type="entry name" value="Acid Proteases"/>
    <property type="match status" value="1"/>
</dbReference>
<dbReference type="InterPro" id="IPR050951">
    <property type="entry name" value="Retrovirus_Pol_polyprotein"/>
</dbReference>
<evidence type="ECO:0000313" key="6">
    <source>
        <dbReference type="EMBL" id="KAF6029494.1"/>
    </source>
</evidence>
<name>A0A7J7JUU6_BUGNE</name>
<keyword evidence="7" id="KW-1185">Reference proteome</keyword>
<feature type="compositionally biased region" description="Polar residues" evidence="5">
    <location>
        <begin position="484"/>
        <end position="502"/>
    </location>
</feature>
<reference evidence="6" key="1">
    <citation type="submission" date="2020-06" db="EMBL/GenBank/DDBJ databases">
        <title>Draft genome of Bugula neritina, a colonial animal packing powerful symbionts and potential medicines.</title>
        <authorList>
            <person name="Rayko M."/>
        </authorList>
    </citation>
    <scope>NUCLEOTIDE SEQUENCE [LARGE SCALE GENOMIC DNA]</scope>
    <source>
        <strain evidence="6">Kwan_BN1</strain>
    </source>
</reference>
<gene>
    <name evidence="6" type="ORF">EB796_012181</name>
</gene>
<keyword evidence="2" id="KW-0548">Nucleotidyltransferase</keyword>
<keyword evidence="4" id="KW-0255">Endonuclease</keyword>
<organism evidence="6 7">
    <name type="scientific">Bugula neritina</name>
    <name type="common">Brown bryozoan</name>
    <name type="synonym">Sertularia neritina</name>
    <dbReference type="NCBI Taxonomy" id="10212"/>
    <lineage>
        <taxon>Eukaryota</taxon>
        <taxon>Metazoa</taxon>
        <taxon>Spiralia</taxon>
        <taxon>Lophotrochozoa</taxon>
        <taxon>Bryozoa</taxon>
        <taxon>Gymnolaemata</taxon>
        <taxon>Cheilostomatida</taxon>
        <taxon>Flustrina</taxon>
        <taxon>Buguloidea</taxon>
        <taxon>Bugulidae</taxon>
        <taxon>Bugula</taxon>
    </lineage>
</organism>
<evidence type="ECO:0000256" key="1">
    <source>
        <dbReference type="ARBA" id="ARBA00022679"/>
    </source>
</evidence>
<dbReference type="OrthoDB" id="10068942at2759"/>
<sequence length="522" mass="58231">MATGSIPQFSGKIEHYMQRLESYFLIHKTDADLKKHVLIMGLSESQYETLTDLVSPEMPQDVSYDNLVLQLKRHYGTVTNKMVERAKFREVKRSPNESVTDFVARLRAQARSCEFGNVLHDNLLEQFRIGVQSKTIRERITAMAAEQQSKLQAVIDVALQVEVDEKMDSVKLNSAPETVSAVRNGRVNSGARPKHTESNSKSQAICYRCSRTGHLAISNSCPAKDKTCKDCGKRGHFAKSKFCKGTTKHHTVAKVEEMSEETLFAVKGKSEIPKCDVTVLGESILFLIDTGACNNIIDLAAYNRIKHKVMLQPISEALYAYGSDKQLNMIGCFDTEMKCAAYIAKATVYVFNGYAKCLLSGKTATDLHLLSFDSNVYNVSAENQCEIGEIDDTVYDKANINDAMAKLKCKEYADARRGARESEVEVGDEVLLREEDKGKLSCNFGNDRHVVTSKQGSDIVCENPSNGKVTRRNSTFVKVIPKTPSLNKNDSPVGDANTQQRPQRVRKQPDWYGDVVIHALDE</sequence>
<accession>A0A7J7JUU6</accession>
<proteinExistence type="predicted"/>
<keyword evidence="3" id="KW-0540">Nuclease</keyword>